<evidence type="ECO:0000313" key="3">
    <source>
        <dbReference type="Proteomes" id="UP000002195"/>
    </source>
</evidence>
<keyword evidence="3" id="KW-1185">Reference proteome</keyword>
<evidence type="ECO:0000313" key="2">
    <source>
        <dbReference type="EMBL" id="EAL60532.1"/>
    </source>
</evidence>
<sequence>MPNLFYTLFYQDIHLLFCTSLTNIACKFQIPHYNIQLRCHEIHASTEHNLGKNHPIVSGFDAFIVKLDYFINCLANDNYGKVEIFRFEDYEELIQSFKSGYMDLSGNSENEQLMHHFKESKIHILSPFYFNEQGSNQNEPNSTQSTITISITTNRSRNSETIRK</sequence>
<feature type="compositionally biased region" description="Low complexity" evidence="1">
    <location>
        <begin position="141"/>
        <end position="156"/>
    </location>
</feature>
<feature type="region of interest" description="Disordered" evidence="1">
    <location>
        <begin position="133"/>
        <end position="164"/>
    </location>
</feature>
<dbReference type="RefSeq" id="XP_628945.1">
    <property type="nucleotide sequence ID" value="XM_628943.1"/>
</dbReference>
<protein>
    <submittedName>
        <fullName evidence="2">Uncharacterized protein</fullName>
    </submittedName>
</protein>
<name>Q54BA5_DICDI</name>
<organism evidence="2 3">
    <name type="scientific">Dictyostelium discoideum</name>
    <name type="common">Social amoeba</name>
    <dbReference type="NCBI Taxonomy" id="44689"/>
    <lineage>
        <taxon>Eukaryota</taxon>
        <taxon>Amoebozoa</taxon>
        <taxon>Evosea</taxon>
        <taxon>Eumycetozoa</taxon>
        <taxon>Dictyostelia</taxon>
        <taxon>Dictyosteliales</taxon>
        <taxon>Dictyosteliaceae</taxon>
        <taxon>Dictyostelium</taxon>
    </lineage>
</organism>
<dbReference type="GeneID" id="8629421"/>
<dbReference type="dictyBase" id="DDB_G0293798"/>
<gene>
    <name evidence="2" type="ORF">DDB_G0293798</name>
</gene>
<reference evidence="2 3" key="1">
    <citation type="journal article" date="2005" name="Nature">
        <title>The genome of the social amoeba Dictyostelium discoideum.</title>
        <authorList>
            <consortium name="The Dictyostelium discoideum Sequencing Consortium"/>
            <person name="Eichinger L."/>
            <person name="Pachebat J.A."/>
            <person name="Glockner G."/>
            <person name="Rajandream M.A."/>
            <person name="Sucgang R."/>
            <person name="Berriman M."/>
            <person name="Song J."/>
            <person name="Olsen R."/>
            <person name="Szafranski K."/>
            <person name="Xu Q."/>
            <person name="Tunggal B."/>
            <person name="Kummerfeld S."/>
            <person name="Madera M."/>
            <person name="Konfortov B.A."/>
            <person name="Rivero F."/>
            <person name="Bankier A.T."/>
            <person name="Lehmann R."/>
            <person name="Hamlin N."/>
            <person name="Davies R."/>
            <person name="Gaudet P."/>
            <person name="Fey P."/>
            <person name="Pilcher K."/>
            <person name="Chen G."/>
            <person name="Saunders D."/>
            <person name="Sodergren E."/>
            <person name="Davis P."/>
            <person name="Kerhornou A."/>
            <person name="Nie X."/>
            <person name="Hall N."/>
            <person name="Anjard C."/>
            <person name="Hemphill L."/>
            <person name="Bason N."/>
            <person name="Farbrother P."/>
            <person name="Desany B."/>
            <person name="Just E."/>
            <person name="Morio T."/>
            <person name="Rost R."/>
            <person name="Churcher C."/>
            <person name="Cooper J."/>
            <person name="Haydock S."/>
            <person name="van Driessche N."/>
            <person name="Cronin A."/>
            <person name="Goodhead I."/>
            <person name="Muzny D."/>
            <person name="Mourier T."/>
            <person name="Pain A."/>
            <person name="Lu M."/>
            <person name="Harper D."/>
            <person name="Lindsay R."/>
            <person name="Hauser H."/>
            <person name="James K."/>
            <person name="Quiles M."/>
            <person name="Madan Babu M."/>
            <person name="Saito T."/>
            <person name="Buchrieser C."/>
            <person name="Wardroper A."/>
            <person name="Felder M."/>
            <person name="Thangavelu M."/>
            <person name="Johnson D."/>
            <person name="Knights A."/>
            <person name="Loulseged H."/>
            <person name="Mungall K."/>
            <person name="Oliver K."/>
            <person name="Price C."/>
            <person name="Quail M.A."/>
            <person name="Urushihara H."/>
            <person name="Hernandez J."/>
            <person name="Rabbinowitsch E."/>
            <person name="Steffen D."/>
            <person name="Sanders M."/>
            <person name="Ma J."/>
            <person name="Kohara Y."/>
            <person name="Sharp S."/>
            <person name="Simmonds M."/>
            <person name="Spiegler S."/>
            <person name="Tivey A."/>
            <person name="Sugano S."/>
            <person name="White B."/>
            <person name="Walker D."/>
            <person name="Woodward J."/>
            <person name="Winckler T."/>
            <person name="Tanaka Y."/>
            <person name="Shaulsky G."/>
            <person name="Schleicher M."/>
            <person name="Weinstock G."/>
            <person name="Rosenthal A."/>
            <person name="Cox E.C."/>
            <person name="Chisholm R.L."/>
            <person name="Gibbs R."/>
            <person name="Loomis W.F."/>
            <person name="Platzer M."/>
            <person name="Kay R.R."/>
            <person name="Williams J."/>
            <person name="Dear P.H."/>
            <person name="Noegel A.A."/>
            <person name="Barrell B."/>
            <person name="Kuspa A."/>
        </authorList>
    </citation>
    <scope>NUCLEOTIDE SEQUENCE [LARGE SCALE GENOMIC DNA]</scope>
    <source>
        <strain evidence="2 3">AX4</strain>
    </source>
</reference>
<dbReference type="VEuPathDB" id="AmoebaDB:DDB_G0293798"/>
<comment type="caution">
    <text evidence="2">The sequence shown here is derived from an EMBL/GenBank/DDBJ whole genome shotgun (WGS) entry which is preliminary data.</text>
</comment>
<proteinExistence type="predicted"/>
<dbReference type="Proteomes" id="UP000002195">
    <property type="component" value="Unassembled WGS sequence"/>
</dbReference>
<dbReference type="KEGG" id="ddi:DDB_G0293798"/>
<dbReference type="PhylomeDB" id="Q54BA5"/>
<dbReference type="EMBL" id="AAFI02000220">
    <property type="protein sequence ID" value="EAL60532.1"/>
    <property type="molecule type" value="Genomic_DNA"/>
</dbReference>
<dbReference type="AlphaFoldDB" id="Q54BA5"/>
<dbReference type="InParanoid" id="Q54BA5"/>
<dbReference type="PaxDb" id="44689-DDB0192123"/>
<evidence type="ECO:0000256" key="1">
    <source>
        <dbReference type="SAM" id="MobiDB-lite"/>
    </source>
</evidence>
<accession>Q54BA5</accession>
<dbReference type="HOGENOM" id="CLU_1622058_0_0_1"/>